<protein>
    <recommendedName>
        <fullName evidence="3">SUKH-4 immunity protein of toxin-antitoxin system</fullName>
    </recommendedName>
</protein>
<organism evidence="1 2">
    <name type="scientific">Nocardia fusca</name>
    <dbReference type="NCBI Taxonomy" id="941183"/>
    <lineage>
        <taxon>Bacteria</taxon>
        <taxon>Bacillati</taxon>
        <taxon>Actinomycetota</taxon>
        <taxon>Actinomycetes</taxon>
        <taxon>Mycobacteriales</taxon>
        <taxon>Nocardiaceae</taxon>
        <taxon>Nocardia</taxon>
    </lineage>
</organism>
<dbReference type="Proteomes" id="UP001551658">
    <property type="component" value="Unassembled WGS sequence"/>
</dbReference>
<evidence type="ECO:0000313" key="2">
    <source>
        <dbReference type="Proteomes" id="UP001551658"/>
    </source>
</evidence>
<keyword evidence="2" id="KW-1185">Reference proteome</keyword>
<reference evidence="1 2" key="1">
    <citation type="submission" date="2024-06" db="EMBL/GenBank/DDBJ databases">
        <title>The Natural Products Discovery Center: Release of the First 8490 Sequenced Strains for Exploring Actinobacteria Biosynthetic Diversity.</title>
        <authorList>
            <person name="Kalkreuter E."/>
            <person name="Kautsar S.A."/>
            <person name="Yang D."/>
            <person name="Bader C.D."/>
            <person name="Teijaro C.N."/>
            <person name="Fluegel L."/>
            <person name="Davis C.M."/>
            <person name="Simpson J.R."/>
            <person name="Lauterbach L."/>
            <person name="Steele A.D."/>
            <person name="Gui C."/>
            <person name="Meng S."/>
            <person name="Li G."/>
            <person name="Viehrig K."/>
            <person name="Ye F."/>
            <person name="Su P."/>
            <person name="Kiefer A.F."/>
            <person name="Nichols A."/>
            <person name="Cepeda A.J."/>
            <person name="Yan W."/>
            <person name="Fan B."/>
            <person name="Jiang Y."/>
            <person name="Adhikari A."/>
            <person name="Zheng C.-J."/>
            <person name="Schuster L."/>
            <person name="Cowan T.M."/>
            <person name="Smanski M.J."/>
            <person name="Chevrette M.G."/>
            <person name="De Carvalho L.P.S."/>
            <person name="Shen B."/>
        </authorList>
    </citation>
    <scope>NUCLEOTIDE SEQUENCE [LARGE SCALE GENOMIC DNA]</scope>
    <source>
        <strain evidence="1 2">NPDC050671</strain>
    </source>
</reference>
<dbReference type="RefSeq" id="WP_357983144.1">
    <property type="nucleotide sequence ID" value="NZ_JBFAIH010000017.1"/>
</dbReference>
<accession>A0ABV3FE07</accession>
<proteinExistence type="predicted"/>
<name>A0ABV3FE07_9NOCA</name>
<sequence>MSPERTVREVVDLIVELGLVDPETPAQRTFLDRQLLVESFDEPLSYYGHTEQSAVLALLDELGIRYTFDYKTFRHIGESSHDERREWYESELRSIAECSRGMVTITDVRLVENDEQWKLVFDSNGVTESWPVYPGDGEDLEAALVFATYVTEIHTGLVEHFCSVEPFDEDVSGEAVFGDPEALNKLGAHFGLTFGP</sequence>
<comment type="caution">
    <text evidence="1">The sequence shown here is derived from an EMBL/GenBank/DDBJ whole genome shotgun (WGS) entry which is preliminary data.</text>
</comment>
<gene>
    <name evidence="1" type="ORF">AB0H72_24955</name>
</gene>
<dbReference type="EMBL" id="JBFAIH010000017">
    <property type="protein sequence ID" value="MEV0365954.1"/>
    <property type="molecule type" value="Genomic_DNA"/>
</dbReference>
<evidence type="ECO:0000313" key="1">
    <source>
        <dbReference type="EMBL" id="MEV0365954.1"/>
    </source>
</evidence>
<evidence type="ECO:0008006" key="3">
    <source>
        <dbReference type="Google" id="ProtNLM"/>
    </source>
</evidence>